<dbReference type="KEGG" id="vg:1449988"/>
<sequence>MSCMLQYYINYYKILIFFILYLIYVYILYVKNSFFFEKIIYLIILTSCMLYCVLNVILYVMIK</sequence>
<dbReference type="EMBL" id="AF063866">
    <property type="protein sequence ID" value="AAC97725.1"/>
    <property type="molecule type" value="Genomic_DNA"/>
</dbReference>
<evidence type="ECO:0000313" key="3">
    <source>
        <dbReference type="Proteomes" id="UP000172353"/>
    </source>
</evidence>
<accession>Q9YVJ3</accession>
<protein>
    <submittedName>
        <fullName evidence="2">ORF MSV249 hypotehtical protein</fullName>
    </submittedName>
</protein>
<keyword evidence="1" id="KW-1133">Transmembrane helix</keyword>
<evidence type="ECO:0000256" key="1">
    <source>
        <dbReference type="SAM" id="Phobius"/>
    </source>
</evidence>
<reference evidence="2 3" key="1">
    <citation type="journal article" date="1999" name="J. Virol.">
        <title>The genome of Melanoplus sanguinipes entomopoxvirus.</title>
        <authorList>
            <person name="Afonso C.L."/>
            <person name="Tulman E.R."/>
            <person name="Lu Z."/>
            <person name="Oma E."/>
            <person name="Kutish G.F."/>
            <person name="Rock D.L."/>
        </authorList>
    </citation>
    <scope>NUCLEOTIDE SEQUENCE [LARGE SCALE GENOMIC DNA]</scope>
    <source>
        <strain evidence="2">Tucson</strain>
    </source>
</reference>
<evidence type="ECO:0000313" key="2">
    <source>
        <dbReference type="EMBL" id="AAC97725.1"/>
    </source>
</evidence>
<feature type="transmembrane region" description="Helical" evidence="1">
    <location>
        <begin position="39"/>
        <end position="62"/>
    </location>
</feature>
<keyword evidence="1" id="KW-0812">Transmembrane</keyword>
<name>Q9YVJ3_MSEPV</name>
<dbReference type="PIR" id="T28410">
    <property type="entry name" value="T28410"/>
</dbReference>
<dbReference type="GeneID" id="1449988"/>
<organism evidence="2 3">
    <name type="scientific">Melanoplus sanguinipes entomopoxvirus</name>
    <name type="common">MsEPV</name>
    <dbReference type="NCBI Taxonomy" id="83191"/>
    <lineage>
        <taxon>Viruses</taxon>
        <taxon>Varidnaviria</taxon>
        <taxon>Bamfordvirae</taxon>
        <taxon>Nucleocytoviricota</taxon>
        <taxon>Pokkesviricetes</taxon>
        <taxon>Chitovirales</taxon>
        <taxon>Poxviridae</taxon>
        <taxon>Entomopoxvirinae</taxon>
        <taxon>Deltaentomopoxvirus</taxon>
        <taxon>Deltaentomopoxvirus msanguinipes</taxon>
    </lineage>
</organism>
<keyword evidence="1" id="KW-0472">Membrane</keyword>
<feature type="transmembrane region" description="Helical" evidence="1">
    <location>
        <begin position="7"/>
        <end position="27"/>
    </location>
</feature>
<dbReference type="Proteomes" id="UP000172353">
    <property type="component" value="Segment"/>
</dbReference>
<gene>
    <name evidence="2" type="primary">MSV249</name>
</gene>
<organismHost>
    <name type="scientific">Melanoplus sanguinipes</name>
    <name type="common">Migratory grasshopper</name>
    <dbReference type="NCBI Taxonomy" id="65742"/>
</organismHost>
<keyword evidence="3" id="KW-1185">Reference proteome</keyword>
<dbReference type="RefSeq" id="NP_048320.1">
    <property type="nucleotide sequence ID" value="NC_001993.1"/>
</dbReference>
<proteinExistence type="predicted"/>